<reference evidence="3 4" key="1">
    <citation type="submission" date="2020-08" db="EMBL/GenBank/DDBJ databases">
        <title>Genome Sequencing of Nocardia wallacei strain FMUON74 and assembly.</title>
        <authorList>
            <person name="Toyokawa M."/>
            <person name="Uesaka K."/>
        </authorList>
    </citation>
    <scope>NUCLEOTIDE SEQUENCE [LARGE SCALE GENOMIC DNA]</scope>
    <source>
        <strain evidence="3 4">FMUON74</strain>
    </source>
</reference>
<dbReference type="Pfam" id="PF01230">
    <property type="entry name" value="HIT"/>
    <property type="match status" value="1"/>
</dbReference>
<organism evidence="3 4">
    <name type="scientific">Nocardia wallacei</name>
    <dbReference type="NCBI Taxonomy" id="480035"/>
    <lineage>
        <taxon>Bacteria</taxon>
        <taxon>Bacillati</taxon>
        <taxon>Actinomycetota</taxon>
        <taxon>Actinomycetes</taxon>
        <taxon>Mycobacteriales</taxon>
        <taxon>Nocardiaceae</taxon>
        <taxon>Nocardia</taxon>
    </lineage>
</organism>
<dbReference type="Gene3D" id="3.30.428.10">
    <property type="entry name" value="HIT-like"/>
    <property type="match status" value="1"/>
</dbReference>
<protein>
    <recommendedName>
        <fullName evidence="2">HIT domain-containing protein</fullName>
    </recommendedName>
</protein>
<dbReference type="InterPro" id="IPR011146">
    <property type="entry name" value="HIT-like"/>
</dbReference>
<name>A0A7G1KV29_9NOCA</name>
<evidence type="ECO:0000256" key="1">
    <source>
        <dbReference type="PROSITE-ProRule" id="PRU00464"/>
    </source>
</evidence>
<accession>A0A7G1KV29</accession>
<dbReference type="AlphaFoldDB" id="A0A7G1KV29"/>
<dbReference type="EMBL" id="AP023396">
    <property type="protein sequence ID" value="BCK58791.1"/>
    <property type="molecule type" value="Genomic_DNA"/>
</dbReference>
<dbReference type="Proteomes" id="UP000516173">
    <property type="component" value="Chromosome"/>
</dbReference>
<dbReference type="KEGG" id="nwl:NWFMUON74_65630"/>
<dbReference type="InterPro" id="IPR036265">
    <property type="entry name" value="HIT-like_sf"/>
</dbReference>
<evidence type="ECO:0000313" key="3">
    <source>
        <dbReference type="EMBL" id="BCK58791.1"/>
    </source>
</evidence>
<evidence type="ECO:0000259" key="2">
    <source>
        <dbReference type="PROSITE" id="PS51084"/>
    </source>
</evidence>
<dbReference type="PROSITE" id="PS51084">
    <property type="entry name" value="HIT_2"/>
    <property type="match status" value="1"/>
</dbReference>
<dbReference type="GO" id="GO:0003824">
    <property type="term" value="F:catalytic activity"/>
    <property type="evidence" value="ECO:0007669"/>
    <property type="project" value="InterPro"/>
</dbReference>
<feature type="domain" description="HIT" evidence="2">
    <location>
        <begin position="16"/>
        <end position="122"/>
    </location>
</feature>
<sequence>MWPADWDGLARGIGCGMCDSERGESDEYGITVYRSRNVDAALQRADVQRGYTVVIWRGRHVNEPYELSETESDEYWRGVMVVARALAGHYRPLKMNYETLGNTVPHLHTHLLPRYRDNDPRPGLPFPLVPQAGGFSKIPEEALRADAEALRRVLGF</sequence>
<dbReference type="SUPFAM" id="SSF54197">
    <property type="entry name" value="HIT-like"/>
    <property type="match status" value="1"/>
</dbReference>
<gene>
    <name evidence="3" type="ORF">NWFMUON74_65630</name>
</gene>
<keyword evidence="4" id="KW-1185">Reference proteome</keyword>
<proteinExistence type="predicted"/>
<evidence type="ECO:0000313" key="4">
    <source>
        <dbReference type="Proteomes" id="UP000516173"/>
    </source>
</evidence>
<feature type="short sequence motif" description="Histidine triad motif" evidence="1">
    <location>
        <begin position="106"/>
        <end position="110"/>
    </location>
</feature>